<dbReference type="RefSeq" id="WP_307041987.1">
    <property type="nucleotide sequence ID" value="NZ_JAUSYY010000001.1"/>
</dbReference>
<name>A0ABU0R971_9MICO</name>
<protein>
    <submittedName>
        <fullName evidence="1">Transcriptional regulator of viral defense system</fullName>
    </submittedName>
</protein>
<reference evidence="1 2" key="1">
    <citation type="submission" date="2023-07" db="EMBL/GenBank/DDBJ databases">
        <title>Comparative genomics of wheat-associated soil bacteria to identify genetic determinants of phenazine resistance.</title>
        <authorList>
            <person name="Mouncey N."/>
        </authorList>
    </citation>
    <scope>NUCLEOTIDE SEQUENCE [LARGE SCALE GENOMIC DNA]</scope>
    <source>
        <strain evidence="1 2">V3I3</strain>
    </source>
</reference>
<keyword evidence="2" id="KW-1185">Reference proteome</keyword>
<accession>A0ABU0R971</accession>
<proteinExistence type="predicted"/>
<organism evidence="1 2">
    <name type="scientific">Agromyces ramosus</name>
    <dbReference type="NCBI Taxonomy" id="33879"/>
    <lineage>
        <taxon>Bacteria</taxon>
        <taxon>Bacillati</taxon>
        <taxon>Actinomycetota</taxon>
        <taxon>Actinomycetes</taxon>
        <taxon>Micrococcales</taxon>
        <taxon>Microbacteriaceae</taxon>
        <taxon>Agromyces</taxon>
    </lineage>
</organism>
<comment type="caution">
    <text evidence="1">The sequence shown here is derived from an EMBL/GenBank/DDBJ whole genome shotgun (WGS) entry which is preliminary data.</text>
</comment>
<dbReference type="EMBL" id="JAUSYY010000001">
    <property type="protein sequence ID" value="MDQ0894610.1"/>
    <property type="molecule type" value="Genomic_DNA"/>
</dbReference>
<dbReference type="Proteomes" id="UP001239083">
    <property type="component" value="Unassembled WGS sequence"/>
</dbReference>
<gene>
    <name evidence="1" type="ORF">QFZ26_002165</name>
</gene>
<evidence type="ECO:0000313" key="2">
    <source>
        <dbReference type="Proteomes" id="UP001239083"/>
    </source>
</evidence>
<evidence type="ECO:0000313" key="1">
    <source>
        <dbReference type="EMBL" id="MDQ0894610.1"/>
    </source>
</evidence>
<sequence>MPHPFPADAHGLILFANVRDLGRQSELYAAVAAGVIERVRRGVYREVAGPAVDSDPGESFAERHRGAYLATMRSPVFTSYSAAAIFGLPIIGHWPDDVYVMSRDRHGSRRPGVISIARTREHNFVAINGCAVTSVEFTLLQMARHAPLVAALTATDAALHVPRFGTGGALTTHELLRAEHERLKPYPGSRRADAVLRRATTLADTPLETGSRLLIEELGFAQPQLQHELWLPELGKRAFLDFYWPEVDAGAEADGRGKYRGAASRLRASGGRDERGAAAAAAAGRAADIVIAEKDRENAIRRQVASFDRWDWGEMGRRHPVEQRLRAMGVPVIRRPFIIS</sequence>